<reference evidence="1" key="1">
    <citation type="submission" date="2017-02" db="UniProtKB">
        <authorList>
            <consortium name="WormBaseParasite"/>
        </authorList>
    </citation>
    <scope>IDENTIFICATION</scope>
</reference>
<organism evidence="1">
    <name type="scientific">Brugia timori</name>
    <dbReference type="NCBI Taxonomy" id="42155"/>
    <lineage>
        <taxon>Eukaryota</taxon>
        <taxon>Metazoa</taxon>
        <taxon>Ecdysozoa</taxon>
        <taxon>Nematoda</taxon>
        <taxon>Chromadorea</taxon>
        <taxon>Rhabditida</taxon>
        <taxon>Spirurina</taxon>
        <taxon>Spiruromorpha</taxon>
        <taxon>Filarioidea</taxon>
        <taxon>Onchocercidae</taxon>
        <taxon>Brugia</taxon>
    </lineage>
</organism>
<sequence>LGVPRLMVACQTYQSIITENNARHENQCYLCERFIWNILLFNTFRFHMMLIAMI</sequence>
<dbReference type="AlphaFoldDB" id="A0A0R3QAK4"/>
<name>A0A0R3QAK4_9BILA</name>
<accession>A0A0R3QAK4</accession>
<proteinExistence type="predicted"/>
<protein>
    <submittedName>
        <fullName evidence="1">RING-type E3 ubiquitin transferase</fullName>
    </submittedName>
</protein>
<dbReference type="WBParaSite" id="BTMF_0000337301-mRNA-1">
    <property type="protein sequence ID" value="BTMF_0000337301-mRNA-1"/>
    <property type="gene ID" value="BTMF_0000337301"/>
</dbReference>
<evidence type="ECO:0000313" key="1">
    <source>
        <dbReference type="WBParaSite" id="BTMF_0000337301-mRNA-1"/>
    </source>
</evidence>